<dbReference type="SUPFAM" id="SSF53850">
    <property type="entry name" value="Periplasmic binding protein-like II"/>
    <property type="match status" value="1"/>
</dbReference>
<dbReference type="Gene3D" id="3.90.76.10">
    <property type="entry name" value="Dipeptide-binding Protein, Domain 1"/>
    <property type="match status" value="1"/>
</dbReference>
<dbReference type="Pfam" id="PF00496">
    <property type="entry name" value="SBP_bac_5"/>
    <property type="match status" value="1"/>
</dbReference>
<keyword evidence="2" id="KW-0813">Transport</keyword>
<sequence>MKRHNIKWLTLGTMILASMSGLAACSNNASKTNKHVHLSQTYTAPGKATKAGNKSTLRIANISSSPFSGVASPALQTTAQDVDMFQPGGAGALFNQNKHYQIIKGGLASLKLNKKNNTATVTLRKGAKWSNGMKITAKDVEYPYEIIANKKSKSQQYSTDMNDIKGMAAYHAGKTNKISGITFPDGPKGRKTLFHFNRLIPALKYNGNSTMWDSVEPYEYLKNIPLDQIQSSSKARKHPIFTGPYRLKKEVQGESTNWEPNPYYWGKKPHIKHINIQIVSPSNLSAALKAKKYDFAFGSPATQYPRIKSLKDYSEVGTPELGYSVIGFDLGHLNKSGTSVMDPKSEMANPNLRKAMLYSLNLNEIAKKFGHGLSYRANTLIPPIYGKYHASYKSQPGFPYNMKKARKLLKDTGYKKRNGSKYLSQPNGKKLIIHYGAPQGSAEDDAQDNYFLQQWRKLGLDAKFTNGRPLEFNSLVATLLKPKQNSINIYRIEFGLNAEPTPIGFFGDQSNFNMGHFVSKENNKLMAEMNNKKSFKMPYRIKIFKKWQRYMNKQAAYAPEFFNITWTPVNHRLKGYSLSPADNYLWSNLELTAKSPK</sequence>
<dbReference type="OrthoDB" id="9796817at2"/>
<evidence type="ECO:0000256" key="3">
    <source>
        <dbReference type="ARBA" id="ARBA00022729"/>
    </source>
</evidence>
<protein>
    <submittedName>
        <fullName evidence="6">Oligopeptide ABC transporter substrate-binding protein</fullName>
    </submittedName>
</protein>
<dbReference type="InterPro" id="IPR000914">
    <property type="entry name" value="SBP_5_dom"/>
</dbReference>
<dbReference type="Proteomes" id="UP000294321">
    <property type="component" value="Chromosome"/>
</dbReference>
<comment type="similarity">
    <text evidence="1">Belongs to the bacterial solute-binding protein 5 family.</text>
</comment>
<accession>A0A4P6ZKA2</accession>
<reference evidence="7" key="1">
    <citation type="submission" date="2018-12" db="EMBL/GenBank/DDBJ databases">
        <title>A new species of lactobacillus.</title>
        <authorList>
            <person name="Jian Y."/>
            <person name="Xin L."/>
            <person name="Hong Z.J."/>
            <person name="Ming L.Z."/>
            <person name="Hong X.Z."/>
        </authorList>
    </citation>
    <scope>NUCLEOTIDE SEQUENCE [LARGE SCALE GENOMIC DNA]</scope>
    <source>
        <strain evidence="7">HSLZ-75</strain>
    </source>
</reference>
<evidence type="ECO:0000256" key="4">
    <source>
        <dbReference type="SAM" id="SignalP"/>
    </source>
</evidence>
<evidence type="ECO:0000259" key="5">
    <source>
        <dbReference type="Pfam" id="PF00496"/>
    </source>
</evidence>
<dbReference type="PANTHER" id="PTHR30290">
    <property type="entry name" value="PERIPLASMIC BINDING COMPONENT OF ABC TRANSPORTER"/>
    <property type="match status" value="1"/>
</dbReference>
<dbReference type="GO" id="GO:0043190">
    <property type="term" value="C:ATP-binding cassette (ABC) transporter complex"/>
    <property type="evidence" value="ECO:0007669"/>
    <property type="project" value="InterPro"/>
</dbReference>
<dbReference type="PROSITE" id="PS51257">
    <property type="entry name" value="PROKAR_LIPOPROTEIN"/>
    <property type="match status" value="1"/>
</dbReference>
<dbReference type="Gene3D" id="3.10.105.10">
    <property type="entry name" value="Dipeptide-binding Protein, Domain 3"/>
    <property type="match status" value="1"/>
</dbReference>
<dbReference type="EMBL" id="CP034726">
    <property type="protein sequence ID" value="QBP18146.1"/>
    <property type="molecule type" value="Genomic_DNA"/>
</dbReference>
<dbReference type="GO" id="GO:0042597">
    <property type="term" value="C:periplasmic space"/>
    <property type="evidence" value="ECO:0007669"/>
    <property type="project" value="UniProtKB-ARBA"/>
</dbReference>
<dbReference type="PANTHER" id="PTHR30290:SF9">
    <property type="entry name" value="OLIGOPEPTIDE-BINDING PROTEIN APPA"/>
    <property type="match status" value="1"/>
</dbReference>
<evidence type="ECO:0000256" key="1">
    <source>
        <dbReference type="ARBA" id="ARBA00005695"/>
    </source>
</evidence>
<proteinExistence type="inferred from homology"/>
<dbReference type="PIRSF" id="PIRSF002741">
    <property type="entry name" value="MppA"/>
    <property type="match status" value="1"/>
</dbReference>
<gene>
    <name evidence="6" type="ORF">ELX58_03105</name>
</gene>
<dbReference type="InterPro" id="IPR030678">
    <property type="entry name" value="Peptide/Ni-bd"/>
</dbReference>
<dbReference type="AlphaFoldDB" id="A0A4P6ZKA2"/>
<feature type="chain" id="PRO_5039584208" evidence="4">
    <location>
        <begin position="24"/>
        <end position="597"/>
    </location>
</feature>
<dbReference type="RefSeq" id="WP_133441703.1">
    <property type="nucleotide sequence ID" value="NZ_CP034726.1"/>
</dbReference>
<evidence type="ECO:0000313" key="7">
    <source>
        <dbReference type="Proteomes" id="UP000294321"/>
    </source>
</evidence>
<dbReference type="InterPro" id="IPR039424">
    <property type="entry name" value="SBP_5"/>
</dbReference>
<keyword evidence="7" id="KW-1185">Reference proteome</keyword>
<evidence type="ECO:0000313" key="6">
    <source>
        <dbReference type="EMBL" id="QBP18146.1"/>
    </source>
</evidence>
<dbReference type="GO" id="GO:0015833">
    <property type="term" value="P:peptide transport"/>
    <property type="evidence" value="ECO:0007669"/>
    <property type="project" value="TreeGrafter"/>
</dbReference>
<evidence type="ECO:0000256" key="2">
    <source>
        <dbReference type="ARBA" id="ARBA00022448"/>
    </source>
</evidence>
<feature type="domain" description="Solute-binding protein family 5" evidence="5">
    <location>
        <begin position="106"/>
        <end position="469"/>
    </location>
</feature>
<organism evidence="6 7">
    <name type="scientific">Acetilactobacillus jinshanensis</name>
    <dbReference type="NCBI Taxonomy" id="1720083"/>
    <lineage>
        <taxon>Bacteria</taxon>
        <taxon>Bacillati</taxon>
        <taxon>Bacillota</taxon>
        <taxon>Bacilli</taxon>
        <taxon>Lactobacillales</taxon>
        <taxon>Lactobacillaceae</taxon>
        <taxon>Acetilactobacillus</taxon>
    </lineage>
</organism>
<feature type="signal peptide" evidence="4">
    <location>
        <begin position="1"/>
        <end position="23"/>
    </location>
</feature>
<keyword evidence="3 4" id="KW-0732">Signal</keyword>
<dbReference type="Gene3D" id="3.40.190.10">
    <property type="entry name" value="Periplasmic binding protein-like II"/>
    <property type="match status" value="1"/>
</dbReference>
<dbReference type="KEGG" id="lji:ELX58_03105"/>
<dbReference type="GO" id="GO:1904680">
    <property type="term" value="F:peptide transmembrane transporter activity"/>
    <property type="evidence" value="ECO:0007669"/>
    <property type="project" value="TreeGrafter"/>
</dbReference>
<name>A0A4P6ZKA2_9LACO</name>